<feature type="transmembrane region" description="Helical" evidence="1">
    <location>
        <begin position="102"/>
        <end position="124"/>
    </location>
</feature>
<organism evidence="2 3">
    <name type="scientific">Candidatus Falkowbacteria bacterium CG10_big_fil_rev_8_21_14_0_10_43_10</name>
    <dbReference type="NCBI Taxonomy" id="1974567"/>
    <lineage>
        <taxon>Bacteria</taxon>
        <taxon>Candidatus Falkowiibacteriota</taxon>
    </lineage>
</organism>
<name>A0A2H0V2Q5_9BACT</name>
<evidence type="ECO:0000313" key="2">
    <source>
        <dbReference type="EMBL" id="PIR93377.1"/>
    </source>
</evidence>
<dbReference type="Proteomes" id="UP000228626">
    <property type="component" value="Unassembled WGS sequence"/>
</dbReference>
<dbReference type="EMBL" id="PFAR01000013">
    <property type="protein sequence ID" value="PIR93377.1"/>
    <property type="molecule type" value="Genomic_DNA"/>
</dbReference>
<protein>
    <submittedName>
        <fullName evidence="2">Uncharacterized protein</fullName>
    </submittedName>
</protein>
<reference evidence="3" key="1">
    <citation type="submission" date="2017-09" db="EMBL/GenBank/DDBJ databases">
        <title>Depth-based differentiation of microbial function through sediment-hosted aquifers and enrichment of novel symbionts in the deep terrestrial subsurface.</title>
        <authorList>
            <person name="Probst A.J."/>
            <person name="Ladd B."/>
            <person name="Jarett J.K."/>
            <person name="Geller-Mcgrath D.E."/>
            <person name="Sieber C.M.K."/>
            <person name="Emerson J.B."/>
            <person name="Anantharaman K."/>
            <person name="Thomas B.C."/>
            <person name="Malmstrom R."/>
            <person name="Stieglmeier M."/>
            <person name="Klingl A."/>
            <person name="Woyke T."/>
            <person name="Ryan C.M."/>
            <person name="Banfield J.F."/>
        </authorList>
    </citation>
    <scope>NUCLEOTIDE SEQUENCE [LARGE SCALE GENOMIC DNA]</scope>
</reference>
<dbReference type="AlphaFoldDB" id="A0A2H0V2Q5"/>
<keyword evidence="1" id="KW-1133">Transmembrane helix</keyword>
<evidence type="ECO:0000256" key="1">
    <source>
        <dbReference type="SAM" id="Phobius"/>
    </source>
</evidence>
<accession>A0A2H0V2Q5</accession>
<sequence>MKNLKDKILEKIKHGDAKQTPKWQFQLREFLIWFGVGILTAVAALVFAAIIFNLQSADWALRPRLGLTRSRFLFIHLPYFWIIASIGLVVLAYYAFRHTKKGYRYALPVIILMLTVLIISFGWASHRSFMAGRFMEQGAMQGVPYYNMMIRPRQALWLNPGKGFLAGEIISPYSDDEFSLSDIDKNIWRVRCRECFVHPLVEMEKNEKIRIIGEKLEDLKFEALEISPFFGPPDFSRPEIRRIMR</sequence>
<proteinExistence type="predicted"/>
<feature type="transmembrane region" description="Helical" evidence="1">
    <location>
        <begin position="73"/>
        <end position="96"/>
    </location>
</feature>
<feature type="transmembrane region" description="Helical" evidence="1">
    <location>
        <begin position="30"/>
        <end position="52"/>
    </location>
</feature>
<evidence type="ECO:0000313" key="3">
    <source>
        <dbReference type="Proteomes" id="UP000228626"/>
    </source>
</evidence>
<keyword evidence="1" id="KW-0472">Membrane</keyword>
<gene>
    <name evidence="2" type="ORF">COT99_00930</name>
</gene>
<keyword evidence="1" id="KW-0812">Transmembrane</keyword>
<comment type="caution">
    <text evidence="2">The sequence shown here is derived from an EMBL/GenBank/DDBJ whole genome shotgun (WGS) entry which is preliminary data.</text>
</comment>